<evidence type="ECO:0000256" key="1">
    <source>
        <dbReference type="ARBA" id="ARBA00009437"/>
    </source>
</evidence>
<dbReference type="RefSeq" id="WP_344802546.1">
    <property type="nucleotide sequence ID" value="NZ_BAABBO010000001.1"/>
</dbReference>
<keyword evidence="7" id="KW-1185">Reference proteome</keyword>
<comment type="caution">
    <text evidence="6">The sequence shown here is derived from an EMBL/GenBank/DDBJ whole genome shotgun (WGS) entry which is preliminary data.</text>
</comment>
<dbReference type="PRINTS" id="PR00039">
    <property type="entry name" value="HTHLYSR"/>
</dbReference>
<dbReference type="InterPro" id="IPR000847">
    <property type="entry name" value="LysR_HTH_N"/>
</dbReference>
<dbReference type="SUPFAM" id="SSF46785">
    <property type="entry name" value="Winged helix' DNA-binding domain"/>
    <property type="match status" value="1"/>
</dbReference>
<evidence type="ECO:0000256" key="3">
    <source>
        <dbReference type="ARBA" id="ARBA00023125"/>
    </source>
</evidence>
<dbReference type="PANTHER" id="PTHR30579">
    <property type="entry name" value="TRANSCRIPTIONAL REGULATOR"/>
    <property type="match status" value="1"/>
</dbReference>
<dbReference type="Proteomes" id="UP001501337">
    <property type="component" value="Unassembled WGS sequence"/>
</dbReference>
<dbReference type="EMBL" id="BAABBO010000001">
    <property type="protein sequence ID" value="GAA3947162.1"/>
    <property type="molecule type" value="Genomic_DNA"/>
</dbReference>
<reference evidence="7" key="1">
    <citation type="journal article" date="2019" name="Int. J. Syst. Evol. Microbiol.">
        <title>The Global Catalogue of Microorganisms (GCM) 10K type strain sequencing project: providing services to taxonomists for standard genome sequencing and annotation.</title>
        <authorList>
            <consortium name="The Broad Institute Genomics Platform"/>
            <consortium name="The Broad Institute Genome Sequencing Center for Infectious Disease"/>
            <person name="Wu L."/>
            <person name="Ma J."/>
        </authorList>
    </citation>
    <scope>NUCLEOTIDE SEQUENCE [LARGE SCALE GENOMIC DNA]</scope>
    <source>
        <strain evidence="7">JCM 17555</strain>
    </source>
</reference>
<keyword evidence="2" id="KW-0805">Transcription regulation</keyword>
<evidence type="ECO:0000256" key="4">
    <source>
        <dbReference type="ARBA" id="ARBA00023163"/>
    </source>
</evidence>
<protein>
    <submittedName>
        <fullName evidence="6">LysR family transcriptional regulator</fullName>
    </submittedName>
</protein>
<name>A0ABP7NKC6_9GAMM</name>
<sequence>MDINLAKTFIEVMNSRSFIRASDKLHVTQTTVTTRIQNLEEQLQVRLFVRNKSGASLTPEGERFAPYANALVQTWARARDELRNPQGDQVCLRIGGETSLWNPLLLSWLLWIRQHEPMITFDARVDNAAILTTDLEHGVLDAVIVHRPLYHPSLGVEQILEEKLIHVQVPGKGEPDISIQWGDDSAADISTVLPRPKKNAFGFNLGLLALHTMLGSGGNGWFRTRVVDQYLRSGRLVRVAGSPEFTYPLFVNHRLDMHSSELDAILAGLRQVAAADPAWVV</sequence>
<proteinExistence type="inferred from homology"/>
<dbReference type="Gene3D" id="1.10.10.10">
    <property type="entry name" value="Winged helix-like DNA-binding domain superfamily/Winged helix DNA-binding domain"/>
    <property type="match status" value="1"/>
</dbReference>
<accession>A0ABP7NKC6</accession>
<keyword evidence="4" id="KW-0804">Transcription</keyword>
<dbReference type="PROSITE" id="PS50931">
    <property type="entry name" value="HTH_LYSR"/>
    <property type="match status" value="1"/>
</dbReference>
<dbReference type="InterPro" id="IPR036388">
    <property type="entry name" value="WH-like_DNA-bd_sf"/>
</dbReference>
<gene>
    <name evidence="6" type="ORF">GCM10022278_02930</name>
</gene>
<dbReference type="PANTHER" id="PTHR30579:SF8">
    <property type="entry name" value="HTH-TYPE TRANSCRIPTIONAL REGULATOR HDFR"/>
    <property type="match status" value="1"/>
</dbReference>
<dbReference type="SUPFAM" id="SSF53850">
    <property type="entry name" value="Periplasmic binding protein-like II"/>
    <property type="match status" value="1"/>
</dbReference>
<dbReference type="Pfam" id="PF00126">
    <property type="entry name" value="HTH_1"/>
    <property type="match status" value="1"/>
</dbReference>
<dbReference type="InterPro" id="IPR050176">
    <property type="entry name" value="LTTR"/>
</dbReference>
<dbReference type="InterPro" id="IPR036390">
    <property type="entry name" value="WH_DNA-bd_sf"/>
</dbReference>
<keyword evidence="3" id="KW-0238">DNA-binding</keyword>
<evidence type="ECO:0000313" key="6">
    <source>
        <dbReference type="EMBL" id="GAA3947162.1"/>
    </source>
</evidence>
<evidence type="ECO:0000256" key="2">
    <source>
        <dbReference type="ARBA" id="ARBA00023015"/>
    </source>
</evidence>
<feature type="domain" description="HTH lysR-type" evidence="5">
    <location>
        <begin position="1"/>
        <end position="58"/>
    </location>
</feature>
<evidence type="ECO:0000259" key="5">
    <source>
        <dbReference type="PROSITE" id="PS50931"/>
    </source>
</evidence>
<evidence type="ECO:0000313" key="7">
    <source>
        <dbReference type="Proteomes" id="UP001501337"/>
    </source>
</evidence>
<organism evidence="6 7">
    <name type="scientific">Allohahella marinimesophila</name>
    <dbReference type="NCBI Taxonomy" id="1054972"/>
    <lineage>
        <taxon>Bacteria</taxon>
        <taxon>Pseudomonadati</taxon>
        <taxon>Pseudomonadota</taxon>
        <taxon>Gammaproteobacteria</taxon>
        <taxon>Oceanospirillales</taxon>
        <taxon>Hahellaceae</taxon>
        <taxon>Allohahella</taxon>
    </lineage>
</organism>
<comment type="similarity">
    <text evidence="1">Belongs to the LysR transcriptional regulatory family.</text>
</comment>